<feature type="region of interest" description="Disordered" evidence="1">
    <location>
        <begin position="351"/>
        <end position="393"/>
    </location>
</feature>
<dbReference type="AlphaFoldDB" id="B6AEH1"/>
<proteinExistence type="predicted"/>
<keyword evidence="2" id="KW-0732">Signal</keyword>
<dbReference type="VEuPathDB" id="CryptoDB:CMU_012620"/>
<accession>B6AEH1</accession>
<dbReference type="RefSeq" id="XP_002140937.1">
    <property type="nucleotide sequence ID" value="XM_002140901.1"/>
</dbReference>
<evidence type="ECO:0000313" key="4">
    <source>
        <dbReference type="Proteomes" id="UP000001460"/>
    </source>
</evidence>
<dbReference type="Proteomes" id="UP000001460">
    <property type="component" value="Unassembled WGS sequence"/>
</dbReference>
<organism evidence="3 4">
    <name type="scientific">Cryptosporidium muris (strain RN66)</name>
    <dbReference type="NCBI Taxonomy" id="441375"/>
    <lineage>
        <taxon>Eukaryota</taxon>
        <taxon>Sar</taxon>
        <taxon>Alveolata</taxon>
        <taxon>Apicomplexa</taxon>
        <taxon>Conoidasida</taxon>
        <taxon>Coccidia</taxon>
        <taxon>Eucoccidiorida</taxon>
        <taxon>Eimeriorina</taxon>
        <taxon>Cryptosporidiidae</taxon>
        <taxon>Cryptosporidium</taxon>
    </lineage>
</organism>
<sequence length="587" mass="63431">MKSLFTLAIFTLATYIYLGESKTGLTCYEPNELSENFQSVTCSDIRSIIGNGGANTFIIDTNSEEIVNCTWIPDKTCTVLSENKYNNGLTSKCLGFASFNESEIYIGPHPVNVATSKIAGVLCCSALCADESQNGQGTETKQIVEEISDLFTSKKVMAVSSSCQNPQELGILDNLSCSQLRDPEVNNKLTYVGNPYYLENKCTFNYDENCRPFESKNCLGYVINGNHEVWFGMQPVQSIGPLVQNVLCCSVSCGDQQNFELTNIGNVSNSGQISTPSPNSNNYSDTIVPILPGQSGNQDIPIANNSIVTTVTHPDGIIVNPETQTTESNPTSGSGNSTAIIKEVQNSGISQSTLNMNSPQPDSQINSSIQNSSENEIQITTSTTSAPPVIGETYSGTEFINSVPVPSTNQESNTPIESFTNTTEASMSSNGSESDIQVVVTTTSTPETFNVVTFSSSNLKNETRPEVQAGSPEMQELFNSILSCSPPTKFNIPYVTTCEELREWANLSSLIILSRSISQCRWHDEPTCTLSSVSCAAYVSTGTDIIFVPGSIPQEGISGIQKLSESEQRRLRGKTAEFMPLCCNVVC</sequence>
<name>B6AEH1_CRYMR</name>
<feature type="compositionally biased region" description="Low complexity" evidence="1">
    <location>
        <begin position="357"/>
        <end position="379"/>
    </location>
</feature>
<gene>
    <name evidence="3" type="ORF">CMU_012620</name>
</gene>
<feature type="signal peptide" evidence="2">
    <location>
        <begin position="1"/>
        <end position="21"/>
    </location>
</feature>
<feature type="region of interest" description="Disordered" evidence="1">
    <location>
        <begin position="317"/>
        <end position="338"/>
    </location>
</feature>
<dbReference type="EMBL" id="DS989730">
    <property type="protein sequence ID" value="EEA06588.1"/>
    <property type="molecule type" value="Genomic_DNA"/>
</dbReference>
<reference evidence="3" key="1">
    <citation type="submission" date="2008-06" db="EMBL/GenBank/DDBJ databases">
        <authorList>
            <person name="Lorenzi H."/>
            <person name="Inman J."/>
            <person name="Miller J."/>
            <person name="Schobel S."/>
            <person name="Amedeo P."/>
            <person name="Caler E.V."/>
            <person name="da Silva J."/>
        </authorList>
    </citation>
    <scope>NUCLEOTIDE SEQUENCE [LARGE SCALE GENOMIC DNA]</scope>
    <source>
        <strain evidence="3">RN66</strain>
    </source>
</reference>
<feature type="compositionally biased region" description="Polar residues" evidence="1">
    <location>
        <begin position="321"/>
        <end position="338"/>
    </location>
</feature>
<evidence type="ECO:0000313" key="3">
    <source>
        <dbReference type="EMBL" id="EEA06588.1"/>
    </source>
</evidence>
<evidence type="ECO:0000256" key="1">
    <source>
        <dbReference type="SAM" id="MobiDB-lite"/>
    </source>
</evidence>
<feature type="chain" id="PRO_5002842269" evidence="2">
    <location>
        <begin position="22"/>
        <end position="587"/>
    </location>
</feature>
<dbReference type="OrthoDB" id="10296265at2759"/>
<dbReference type="GeneID" id="6996293"/>
<keyword evidence="4" id="KW-1185">Reference proteome</keyword>
<evidence type="ECO:0000256" key="2">
    <source>
        <dbReference type="SAM" id="SignalP"/>
    </source>
</evidence>
<protein>
    <submittedName>
        <fullName evidence="3">Uncharacterized protein</fullName>
    </submittedName>
</protein>